<dbReference type="AlphaFoldDB" id="A0A022S001"/>
<dbReference type="STRING" id="4155.A0A022S001"/>
<dbReference type="SMART" id="SM00256">
    <property type="entry name" value="FBOX"/>
    <property type="match status" value="1"/>
</dbReference>
<dbReference type="Pfam" id="PF00646">
    <property type="entry name" value="F-box"/>
    <property type="match status" value="1"/>
</dbReference>
<dbReference type="Gene3D" id="1.20.1280.50">
    <property type="match status" value="1"/>
</dbReference>
<keyword evidence="3" id="KW-1185">Reference proteome</keyword>
<sequence>MEEILEEILYNLPIKSLLRFKCVSKSWHSIISGEAFIKEHLKRSIAKDETAGLTGLTHHKLLFTYRYKYSDQTHDWLSSCLGSCSLNCNQLLPAAIEPTLYDRPDPYVGGVTISGSCNGLILIRFGRISRLILWNPSTTKYRVIPYPSFEQLPLSNYYRSSFGLWYNDESGEYKVVCIRDDGWCYQTKVYGSKTDSWTTIESFGRRLQEGSYCGKFVNGRLHWLARLDYSSTRRCRCDIISLDLAADDEKYKYETLSTNCIDYSRGAVFLRDLGGYLGLMHLTDDADVNVWVMKEYGVRESWTRVWTLSDFVVDIVERGLGGGTKPLCWRKNGDILVVFGKYLFVCNGKNLLRKSRVGKLDDRVFSIVYVESLLSPSMIGHQQ</sequence>
<dbReference type="Pfam" id="PF07734">
    <property type="entry name" value="FBA_1"/>
    <property type="match status" value="1"/>
</dbReference>
<reference evidence="2 3" key="1">
    <citation type="journal article" date="2013" name="Proc. Natl. Acad. Sci. U.S.A.">
        <title>Fine-scale variation in meiotic recombination in Mimulus inferred from population shotgun sequencing.</title>
        <authorList>
            <person name="Hellsten U."/>
            <person name="Wright K.M."/>
            <person name="Jenkins J."/>
            <person name="Shu S."/>
            <person name="Yuan Y."/>
            <person name="Wessler S.R."/>
            <person name="Schmutz J."/>
            <person name="Willis J.H."/>
            <person name="Rokhsar D.S."/>
        </authorList>
    </citation>
    <scope>NUCLEOTIDE SEQUENCE [LARGE SCALE GENOMIC DNA]</scope>
    <source>
        <strain evidence="3">cv. DUN x IM62</strain>
    </source>
</reference>
<dbReference type="InterPro" id="IPR036047">
    <property type="entry name" value="F-box-like_dom_sf"/>
</dbReference>
<dbReference type="PANTHER" id="PTHR31672">
    <property type="entry name" value="BNACNNG10540D PROTEIN"/>
    <property type="match status" value="1"/>
</dbReference>
<gene>
    <name evidence="2" type="ORF">MIMGU_mgv1a019691mg</name>
</gene>
<proteinExistence type="predicted"/>
<dbReference type="Proteomes" id="UP000030748">
    <property type="component" value="Unassembled WGS sequence"/>
</dbReference>
<dbReference type="NCBIfam" id="TIGR01640">
    <property type="entry name" value="F_box_assoc_1"/>
    <property type="match status" value="1"/>
</dbReference>
<accession>A0A022S001</accession>
<dbReference type="InterPro" id="IPR006527">
    <property type="entry name" value="F-box-assoc_dom_typ1"/>
</dbReference>
<evidence type="ECO:0000259" key="1">
    <source>
        <dbReference type="PROSITE" id="PS50181"/>
    </source>
</evidence>
<dbReference type="PANTHER" id="PTHR31672:SF13">
    <property type="entry name" value="F-BOX PROTEIN CPR30-LIKE"/>
    <property type="match status" value="1"/>
</dbReference>
<dbReference type="CDD" id="cd22157">
    <property type="entry name" value="F-box_AtFBW1-like"/>
    <property type="match status" value="1"/>
</dbReference>
<dbReference type="EMBL" id="KI630180">
    <property type="protein sequence ID" value="EYU45571.1"/>
    <property type="molecule type" value="Genomic_DNA"/>
</dbReference>
<dbReference type="SUPFAM" id="SSF81383">
    <property type="entry name" value="F-box domain"/>
    <property type="match status" value="1"/>
</dbReference>
<protein>
    <recommendedName>
        <fullName evidence="1">F-box domain-containing protein</fullName>
    </recommendedName>
</protein>
<dbReference type="InterPro" id="IPR001810">
    <property type="entry name" value="F-box_dom"/>
</dbReference>
<dbReference type="InterPro" id="IPR017451">
    <property type="entry name" value="F-box-assoc_interact_dom"/>
</dbReference>
<name>A0A022S001_ERYGU</name>
<feature type="domain" description="F-box" evidence="1">
    <location>
        <begin position="1"/>
        <end position="40"/>
    </location>
</feature>
<organism evidence="2 3">
    <name type="scientific">Erythranthe guttata</name>
    <name type="common">Yellow monkey flower</name>
    <name type="synonym">Mimulus guttatus</name>
    <dbReference type="NCBI Taxonomy" id="4155"/>
    <lineage>
        <taxon>Eukaryota</taxon>
        <taxon>Viridiplantae</taxon>
        <taxon>Streptophyta</taxon>
        <taxon>Embryophyta</taxon>
        <taxon>Tracheophyta</taxon>
        <taxon>Spermatophyta</taxon>
        <taxon>Magnoliopsida</taxon>
        <taxon>eudicotyledons</taxon>
        <taxon>Gunneridae</taxon>
        <taxon>Pentapetalae</taxon>
        <taxon>asterids</taxon>
        <taxon>lamiids</taxon>
        <taxon>Lamiales</taxon>
        <taxon>Phrymaceae</taxon>
        <taxon>Erythranthe</taxon>
    </lineage>
</organism>
<dbReference type="eggNOG" id="ENOG502QUVH">
    <property type="taxonomic scope" value="Eukaryota"/>
</dbReference>
<dbReference type="PROSITE" id="PS50181">
    <property type="entry name" value="FBOX"/>
    <property type="match status" value="1"/>
</dbReference>
<dbReference type="InterPro" id="IPR050796">
    <property type="entry name" value="SCF_F-box_component"/>
</dbReference>
<evidence type="ECO:0000313" key="3">
    <source>
        <dbReference type="Proteomes" id="UP000030748"/>
    </source>
</evidence>
<evidence type="ECO:0000313" key="2">
    <source>
        <dbReference type="EMBL" id="EYU45571.1"/>
    </source>
</evidence>